<proteinExistence type="predicted"/>
<dbReference type="GO" id="GO:0016747">
    <property type="term" value="F:acyltransferase activity, transferring groups other than amino-acyl groups"/>
    <property type="evidence" value="ECO:0007669"/>
    <property type="project" value="InterPro"/>
</dbReference>
<dbReference type="VEuPathDB" id="FungiDB:MUCCIDRAFT_104761"/>
<sequence length="299" mass="33871">MTATLTKKRYTSTSAFLKDTEPSLRRHQFQNIFVLVMAQAEIDEGGESGYSGAVWDDQGQLVFALVNCKHNTMLYGSWTQNMDAIDLLVDDLVSTGAHTDIQFARAFEPCVHRLYEQLLKHGLQLRITDQVWAYESQAVTWSPRTLATAKDAHTKLKVATMDELALLTRWIQDFFEYMTTEDGMDGSSLPNAEEIVREAIANQFAYILYIHDVPVSMCWMKRPTKTECSISMVYTPKECRSKGYGAVCVGLLTEKLLQNLKSVNLFGVKSRNPAVKNMYAGIGYQLVGESARLRRRLRN</sequence>
<organism evidence="2 3">
    <name type="scientific">Mucor lusitanicus CBS 277.49</name>
    <dbReference type="NCBI Taxonomy" id="747725"/>
    <lineage>
        <taxon>Eukaryota</taxon>
        <taxon>Fungi</taxon>
        <taxon>Fungi incertae sedis</taxon>
        <taxon>Mucoromycota</taxon>
        <taxon>Mucoromycotina</taxon>
        <taxon>Mucoromycetes</taxon>
        <taxon>Mucorales</taxon>
        <taxon>Mucorineae</taxon>
        <taxon>Mucoraceae</taxon>
        <taxon>Mucor</taxon>
    </lineage>
</organism>
<feature type="domain" description="N-acetyltransferase" evidence="1">
    <location>
        <begin position="154"/>
        <end position="299"/>
    </location>
</feature>
<accession>A0A162RPQ8</accession>
<dbReference type="InterPro" id="IPR013653">
    <property type="entry name" value="GCN5-like_dom"/>
</dbReference>
<dbReference type="InterPro" id="IPR016181">
    <property type="entry name" value="Acyl_CoA_acyltransferase"/>
</dbReference>
<dbReference type="AlphaFoldDB" id="A0A162RPQ8"/>
<dbReference type="SUPFAM" id="SSF55729">
    <property type="entry name" value="Acyl-CoA N-acyltransferases (Nat)"/>
    <property type="match status" value="1"/>
</dbReference>
<dbReference type="EMBL" id="AMYB01000001">
    <property type="protein sequence ID" value="OAD07819.1"/>
    <property type="molecule type" value="Genomic_DNA"/>
</dbReference>
<evidence type="ECO:0000313" key="3">
    <source>
        <dbReference type="Proteomes" id="UP000077051"/>
    </source>
</evidence>
<dbReference type="Gene3D" id="3.40.630.30">
    <property type="match status" value="1"/>
</dbReference>
<name>A0A162RPQ8_MUCCL</name>
<dbReference type="InterPro" id="IPR000182">
    <property type="entry name" value="GNAT_dom"/>
</dbReference>
<keyword evidence="3" id="KW-1185">Reference proteome</keyword>
<evidence type="ECO:0000259" key="1">
    <source>
        <dbReference type="PROSITE" id="PS51186"/>
    </source>
</evidence>
<gene>
    <name evidence="2" type="ORF">MUCCIDRAFT_104761</name>
</gene>
<comment type="caution">
    <text evidence="2">The sequence shown here is derived from an EMBL/GenBank/DDBJ whole genome shotgun (WGS) entry which is preliminary data.</text>
</comment>
<dbReference type="Proteomes" id="UP000077051">
    <property type="component" value="Unassembled WGS sequence"/>
</dbReference>
<dbReference type="PROSITE" id="PS51186">
    <property type="entry name" value="GNAT"/>
    <property type="match status" value="1"/>
</dbReference>
<dbReference type="Pfam" id="PF08445">
    <property type="entry name" value="FR47"/>
    <property type="match status" value="1"/>
</dbReference>
<dbReference type="OrthoDB" id="61870at2759"/>
<reference evidence="2 3" key="1">
    <citation type="submission" date="2015-06" db="EMBL/GenBank/DDBJ databases">
        <title>Expansion of signal transduction pathways in fungi by whole-genome duplication.</title>
        <authorList>
            <consortium name="DOE Joint Genome Institute"/>
            <person name="Corrochano L.M."/>
            <person name="Kuo A."/>
            <person name="Marcet-Houben M."/>
            <person name="Polaino S."/>
            <person name="Salamov A."/>
            <person name="Villalobos J.M."/>
            <person name="Alvarez M.I."/>
            <person name="Avalos J."/>
            <person name="Benito E.P."/>
            <person name="Benoit I."/>
            <person name="Burger G."/>
            <person name="Camino L.P."/>
            <person name="Canovas D."/>
            <person name="Cerda-Olmedo E."/>
            <person name="Cheng J.-F."/>
            <person name="Dominguez A."/>
            <person name="Elias M."/>
            <person name="Eslava A.P."/>
            <person name="Glaser F."/>
            <person name="Grimwood J."/>
            <person name="Gutierrez G."/>
            <person name="Heitman J."/>
            <person name="Henrissat B."/>
            <person name="Iturriaga E.A."/>
            <person name="Lang B.F."/>
            <person name="Lavin J.L."/>
            <person name="Lee S."/>
            <person name="Li W."/>
            <person name="Lindquist E."/>
            <person name="Lopez-Garcia S."/>
            <person name="Luque E.M."/>
            <person name="Marcos A.T."/>
            <person name="Martin J."/>
            <person name="Mccluskey K."/>
            <person name="Medina H.R."/>
            <person name="Miralles-Duran A."/>
            <person name="Miyazaki A."/>
            <person name="Munoz-Torres E."/>
            <person name="Oguiza J.A."/>
            <person name="Ohm R."/>
            <person name="Olmedo M."/>
            <person name="Orejas M."/>
            <person name="Ortiz-Castellanos L."/>
            <person name="Pisabarro A.G."/>
            <person name="Rodriguez-Romero J."/>
            <person name="Ruiz-Herrera J."/>
            <person name="Ruiz-Vazquez R."/>
            <person name="Sanz C."/>
            <person name="Schackwitz W."/>
            <person name="Schmutz J."/>
            <person name="Shahriari M."/>
            <person name="Shelest E."/>
            <person name="Silva-Franco F."/>
            <person name="Soanes D."/>
            <person name="Syed K."/>
            <person name="Tagua V.G."/>
            <person name="Talbot N.J."/>
            <person name="Thon M."/>
            <person name="De Vries R.P."/>
            <person name="Wiebenga A."/>
            <person name="Yadav J.S."/>
            <person name="Braun E.L."/>
            <person name="Baker S."/>
            <person name="Garre V."/>
            <person name="Horwitz B."/>
            <person name="Torres-Martinez S."/>
            <person name="Idnurm A."/>
            <person name="Herrera-Estrella A."/>
            <person name="Gabaldon T."/>
            <person name="Grigoriev I.V."/>
        </authorList>
    </citation>
    <scope>NUCLEOTIDE SEQUENCE [LARGE SCALE GENOMIC DNA]</scope>
    <source>
        <strain evidence="2 3">CBS 277.49</strain>
    </source>
</reference>
<protein>
    <recommendedName>
        <fullName evidence="1">N-acetyltransferase domain-containing protein</fullName>
    </recommendedName>
</protein>
<evidence type="ECO:0000313" key="2">
    <source>
        <dbReference type="EMBL" id="OAD07819.1"/>
    </source>
</evidence>